<evidence type="ECO:0000259" key="1">
    <source>
        <dbReference type="Pfam" id="PF00857"/>
    </source>
</evidence>
<dbReference type="RefSeq" id="WP_326017529.1">
    <property type="nucleotide sequence ID" value="NZ_JAOZYC010000117.1"/>
</dbReference>
<protein>
    <submittedName>
        <fullName evidence="2">Hydrolase</fullName>
    </submittedName>
</protein>
<organism evidence="2 3">
    <name type="scientific">Streptomyces endophyticus</name>
    <dbReference type="NCBI Taxonomy" id="714166"/>
    <lineage>
        <taxon>Bacteria</taxon>
        <taxon>Bacillati</taxon>
        <taxon>Actinomycetota</taxon>
        <taxon>Actinomycetes</taxon>
        <taxon>Kitasatosporales</taxon>
        <taxon>Streptomycetaceae</taxon>
        <taxon>Streptomyces</taxon>
    </lineage>
</organism>
<proteinExistence type="predicted"/>
<dbReference type="SUPFAM" id="SSF52499">
    <property type="entry name" value="Isochorismatase-like hydrolases"/>
    <property type="match status" value="1"/>
</dbReference>
<sequence length="223" mass="24353">MTADAAHIKTAPEPVRDTVADHLLTPDNCAVVFIDYQEGQYATIGSASREEIDLGAITLAKLARAYEVPTVLSTVAVGMGVNRATVPEITRELPDVPEIDRTGVNSWEDADFRAAIEATGRKKIVMAGLWTEVCLAFPTLDMLREGFEIYPVVDAVGGVSPVTHTTAIERMTQAGARPITSLAFGCELMRNWARPDADLYRVVINDYFHRKQAIGDKTGTLFQ</sequence>
<dbReference type="InterPro" id="IPR036380">
    <property type="entry name" value="Isochorismatase-like_sf"/>
</dbReference>
<dbReference type="EMBL" id="JAOZYC010000117">
    <property type="protein sequence ID" value="MEB8339415.1"/>
    <property type="molecule type" value="Genomic_DNA"/>
</dbReference>
<comment type="caution">
    <text evidence="2">The sequence shown here is derived from an EMBL/GenBank/DDBJ whole genome shotgun (WGS) entry which is preliminary data.</text>
</comment>
<dbReference type="CDD" id="cd01012">
    <property type="entry name" value="YcaC_related"/>
    <property type="match status" value="1"/>
</dbReference>
<dbReference type="Proteomes" id="UP001354931">
    <property type="component" value="Unassembled WGS sequence"/>
</dbReference>
<evidence type="ECO:0000313" key="2">
    <source>
        <dbReference type="EMBL" id="MEB8339415.1"/>
    </source>
</evidence>
<evidence type="ECO:0000313" key="3">
    <source>
        <dbReference type="Proteomes" id="UP001354931"/>
    </source>
</evidence>
<dbReference type="InterPro" id="IPR053152">
    <property type="entry name" value="Hydrolase_YcaC-like"/>
</dbReference>
<gene>
    <name evidence="2" type="ORF">OKJ99_18130</name>
</gene>
<keyword evidence="2" id="KW-0378">Hydrolase</keyword>
<dbReference type="Gene3D" id="3.40.50.850">
    <property type="entry name" value="Isochorismatase-like"/>
    <property type="match status" value="1"/>
</dbReference>
<feature type="domain" description="Isochorismatase-like" evidence="1">
    <location>
        <begin position="29"/>
        <end position="181"/>
    </location>
</feature>
<keyword evidence="3" id="KW-1185">Reference proteome</keyword>
<dbReference type="InterPro" id="IPR000868">
    <property type="entry name" value="Isochorismatase-like_dom"/>
</dbReference>
<name>A0ABU6F5X3_9ACTN</name>
<dbReference type="GO" id="GO:0016787">
    <property type="term" value="F:hydrolase activity"/>
    <property type="evidence" value="ECO:0007669"/>
    <property type="project" value="UniProtKB-KW"/>
</dbReference>
<dbReference type="PANTHER" id="PTHR43559">
    <property type="entry name" value="HYDROLASE YCAC-RELATED"/>
    <property type="match status" value="1"/>
</dbReference>
<reference evidence="2 3" key="1">
    <citation type="submission" date="2022-10" db="EMBL/GenBank/DDBJ databases">
        <authorList>
            <person name="Xie J."/>
            <person name="Shen N."/>
        </authorList>
    </citation>
    <scope>NUCLEOTIDE SEQUENCE [LARGE SCALE GENOMIC DNA]</scope>
    <source>
        <strain evidence="2 3">YIM65594</strain>
    </source>
</reference>
<accession>A0ABU6F5X3</accession>
<dbReference type="PANTHER" id="PTHR43559:SF1">
    <property type="entry name" value="HYDROLASE"/>
    <property type="match status" value="1"/>
</dbReference>
<dbReference type="Pfam" id="PF00857">
    <property type="entry name" value="Isochorismatase"/>
    <property type="match status" value="1"/>
</dbReference>